<keyword evidence="2" id="KW-0378">Hydrolase</keyword>
<dbReference type="RefSeq" id="WP_115563748.1">
    <property type="nucleotide sequence ID" value="NZ_QRGR01000001.1"/>
</dbReference>
<gene>
    <name evidence="5" type="ORF">DXT99_01620</name>
</gene>
<comment type="caution">
    <text evidence="5">The sequence shown here is derived from an EMBL/GenBank/DDBJ whole genome shotgun (WGS) entry which is preliminary data.</text>
</comment>
<dbReference type="InterPro" id="IPR050738">
    <property type="entry name" value="Sulfatase"/>
</dbReference>
<dbReference type="InterPro" id="IPR017850">
    <property type="entry name" value="Alkaline_phosphatase_core_sf"/>
</dbReference>
<evidence type="ECO:0000256" key="1">
    <source>
        <dbReference type="ARBA" id="ARBA00008779"/>
    </source>
</evidence>
<dbReference type="InterPro" id="IPR000917">
    <property type="entry name" value="Sulfatase_N"/>
</dbReference>
<dbReference type="Pfam" id="PF14707">
    <property type="entry name" value="Sulfatase_C"/>
    <property type="match status" value="1"/>
</dbReference>
<feature type="signal peptide" evidence="3">
    <location>
        <begin position="1"/>
        <end position="20"/>
    </location>
</feature>
<keyword evidence="6" id="KW-1185">Reference proteome</keyword>
<feature type="chain" id="PRO_5017597551" evidence="3">
    <location>
        <begin position="21"/>
        <end position="479"/>
    </location>
</feature>
<dbReference type="EMBL" id="QRGR01000001">
    <property type="protein sequence ID" value="RDV17229.1"/>
    <property type="molecule type" value="Genomic_DNA"/>
</dbReference>
<dbReference type="Gene3D" id="3.40.720.10">
    <property type="entry name" value="Alkaline Phosphatase, subunit A"/>
    <property type="match status" value="1"/>
</dbReference>
<dbReference type="AlphaFoldDB" id="A0A3D8LIF5"/>
<evidence type="ECO:0000256" key="2">
    <source>
        <dbReference type="ARBA" id="ARBA00022801"/>
    </source>
</evidence>
<dbReference type="PANTHER" id="PTHR42693:SF53">
    <property type="entry name" value="ENDO-4-O-SULFATASE"/>
    <property type="match status" value="1"/>
</dbReference>
<keyword evidence="3" id="KW-0732">Signal</keyword>
<feature type="domain" description="Sulfatase N-terminal" evidence="4">
    <location>
        <begin position="26"/>
        <end position="347"/>
    </location>
</feature>
<dbReference type="OrthoDB" id="976866at2"/>
<dbReference type="SUPFAM" id="SSF53649">
    <property type="entry name" value="Alkaline phosphatase-like"/>
    <property type="match status" value="1"/>
</dbReference>
<dbReference type="Gene3D" id="3.30.1120.10">
    <property type="match status" value="1"/>
</dbReference>
<dbReference type="Pfam" id="PF00884">
    <property type="entry name" value="Sulfatase"/>
    <property type="match status" value="1"/>
</dbReference>
<comment type="similarity">
    <text evidence="1">Belongs to the sulfatase family.</text>
</comment>
<evidence type="ECO:0000313" key="6">
    <source>
        <dbReference type="Proteomes" id="UP000256708"/>
    </source>
</evidence>
<dbReference type="CDD" id="cd16026">
    <property type="entry name" value="GALNS_like"/>
    <property type="match status" value="1"/>
</dbReference>
<organism evidence="5 6">
    <name type="scientific">Pontibacter diazotrophicus</name>
    <dbReference type="NCBI Taxonomy" id="1400979"/>
    <lineage>
        <taxon>Bacteria</taxon>
        <taxon>Pseudomonadati</taxon>
        <taxon>Bacteroidota</taxon>
        <taxon>Cytophagia</taxon>
        <taxon>Cytophagales</taxon>
        <taxon>Hymenobacteraceae</taxon>
        <taxon>Pontibacter</taxon>
    </lineage>
</organism>
<proteinExistence type="inferred from homology"/>
<evidence type="ECO:0000256" key="3">
    <source>
        <dbReference type="SAM" id="SignalP"/>
    </source>
</evidence>
<dbReference type="Proteomes" id="UP000256708">
    <property type="component" value="Unassembled WGS sequence"/>
</dbReference>
<dbReference type="GO" id="GO:0004065">
    <property type="term" value="F:arylsulfatase activity"/>
    <property type="evidence" value="ECO:0007669"/>
    <property type="project" value="TreeGrafter"/>
</dbReference>
<sequence>MIRNLILLVAALIVCANTNAQKSSKPNVIIINMDDMGYGDTEPYGMTGVSTDNFNRVAKEGTRFTHFNAAQAVCTTSRAALLTGTYPNRLGLAGALLPGSKVALNPEEETIASLLKEAGYKTAMLGKWHLGNKPPYTPIHYGFDSFYGIPYSHDIWPIDYAGKRITDPANMRGGWPALPVYQGDVVVDSILTLQGQSRLTTAFTERAVAFIKENKAKPFFLYLAHPMPHVPLAASDKFRGKSKIGLFGDVILELDWSLGEVLKVLDQEKIADNTLLIVTSDNGPWLNFGDNAGSSGGFKEGKSTSWEGGTRVPMLVRWPGKVEAAGVNSQLMTNMDLLPTIMAATGAPLPEKKIDGMNFLPVLLGKADEGPREVLYYYFGKNNLEAIRYRNWKLVLPHPSNTYAALHGKEGTPGKIARVQVPTALYNLSHDAGEDYDVQELYPEVVAQIMLLAEEARKDLGDDLTNRVGENVRKPAMLQ</sequence>
<accession>A0A3D8LIF5</accession>
<evidence type="ECO:0000259" key="4">
    <source>
        <dbReference type="Pfam" id="PF00884"/>
    </source>
</evidence>
<protein>
    <submittedName>
        <fullName evidence="5">Arylsulfatase</fullName>
    </submittedName>
</protein>
<reference evidence="6" key="1">
    <citation type="submission" date="2018-08" db="EMBL/GenBank/DDBJ databases">
        <authorList>
            <person name="Liu Z.-W."/>
            <person name="Du Z.-J."/>
        </authorList>
    </citation>
    <scope>NUCLEOTIDE SEQUENCE [LARGE SCALE GENOMIC DNA]</scope>
    <source>
        <strain evidence="6">H4X</strain>
    </source>
</reference>
<evidence type="ECO:0000313" key="5">
    <source>
        <dbReference type="EMBL" id="RDV17229.1"/>
    </source>
</evidence>
<name>A0A3D8LIF5_9BACT</name>
<dbReference type="PANTHER" id="PTHR42693">
    <property type="entry name" value="ARYLSULFATASE FAMILY MEMBER"/>
    <property type="match status" value="1"/>
</dbReference>